<proteinExistence type="inferred from homology"/>
<dbReference type="PANTHER" id="PTHR12439">
    <property type="entry name" value="PLACENTAL PROTEIN 11-RELATED"/>
    <property type="match status" value="1"/>
</dbReference>
<keyword evidence="10 13" id="KW-0456">Lyase</keyword>
<dbReference type="Pfam" id="PF09412">
    <property type="entry name" value="XendoU"/>
    <property type="match status" value="1"/>
</dbReference>
<evidence type="ECO:0000256" key="10">
    <source>
        <dbReference type="ARBA" id="ARBA00023239"/>
    </source>
</evidence>
<dbReference type="SUPFAM" id="SSF142877">
    <property type="entry name" value="EndoU-like"/>
    <property type="match status" value="1"/>
</dbReference>
<dbReference type="GO" id="GO:0046872">
    <property type="term" value="F:metal ion binding"/>
    <property type="evidence" value="ECO:0007669"/>
    <property type="project" value="UniProtKB-KW"/>
</dbReference>
<dbReference type="InterPro" id="IPR039787">
    <property type="entry name" value="ENDOU"/>
</dbReference>
<dbReference type="GO" id="GO:0003723">
    <property type="term" value="F:RNA binding"/>
    <property type="evidence" value="ECO:0007669"/>
    <property type="project" value="UniProtKB-KW"/>
</dbReference>
<sequence length="390" mass="43944">MGFFDDLKAAAIEKVKEKVKEELAELGIDLDEDDADEAPEPEPEEIAAEEASSTPAQDDDGGERPVSAWSTPLNVTTSLPPSAPAVASSNYSPSTTSFPRPDADTTFNEAVQKLWDLDARLIPNQDYKIDVQSSKHPCNKEDAAEEPLFTYVKPAVFRKRPTFTTFVALLNNYSTYTGEEEDVTEQELQENRAFLNEVMKTAPMKYCHQYCIAKGCTYKGKEISGSESEFKRILTSIWFELYSRSGRRNMDSSGFEHVFVGEVKNGQVSGFHNWIMFYLEEKRGNVDFRGYIKPKCRDSSTAETNDDDPVLTLQFRWNGVEKFVGTCFIGVTPEFEMALYTMAFLASEEDENVITLDAGGEKFDLNVKCHKYDRNTKVGSCYVEALAHYE</sequence>
<dbReference type="AlphaFoldDB" id="A0AAD9DBB8"/>
<dbReference type="EMBL" id="JATAAI010000018">
    <property type="protein sequence ID" value="KAK1739545.1"/>
    <property type="molecule type" value="Genomic_DNA"/>
</dbReference>
<evidence type="ECO:0000313" key="14">
    <source>
        <dbReference type="Proteomes" id="UP001224775"/>
    </source>
</evidence>
<comment type="subunit">
    <text evidence="3">Monomer.</text>
</comment>
<feature type="domain" description="EndoU" evidence="12">
    <location>
        <begin position="103"/>
        <end position="387"/>
    </location>
</feature>
<dbReference type="GO" id="GO:0016787">
    <property type="term" value="F:hydrolase activity"/>
    <property type="evidence" value="ECO:0007669"/>
    <property type="project" value="UniProtKB-KW"/>
</dbReference>
<name>A0AAD9DBB8_9STRA</name>
<dbReference type="PANTHER" id="PTHR12439:SF11">
    <property type="entry name" value="URIDYLATE-SPECIFIC ENDORIBONUCLEASE"/>
    <property type="match status" value="1"/>
</dbReference>
<keyword evidence="14" id="KW-1185">Reference proteome</keyword>
<evidence type="ECO:0000256" key="3">
    <source>
        <dbReference type="ARBA" id="ARBA00011245"/>
    </source>
</evidence>
<evidence type="ECO:0000256" key="5">
    <source>
        <dbReference type="ARBA" id="ARBA00022723"/>
    </source>
</evidence>
<dbReference type="GO" id="GO:0016829">
    <property type="term" value="F:lyase activity"/>
    <property type="evidence" value="ECO:0007669"/>
    <property type="project" value="UniProtKB-KW"/>
</dbReference>
<dbReference type="PROSITE" id="PS51959">
    <property type="entry name" value="ENDOU"/>
    <property type="match status" value="1"/>
</dbReference>
<dbReference type="InterPro" id="IPR018998">
    <property type="entry name" value="EndoU_C"/>
</dbReference>
<dbReference type="GO" id="GO:0004521">
    <property type="term" value="F:RNA endonuclease activity"/>
    <property type="evidence" value="ECO:0007669"/>
    <property type="project" value="InterPro"/>
</dbReference>
<evidence type="ECO:0000256" key="6">
    <source>
        <dbReference type="ARBA" id="ARBA00022759"/>
    </source>
</evidence>
<gene>
    <name evidence="13" type="ORF">QTG54_010088</name>
</gene>
<feature type="region of interest" description="Disordered" evidence="11">
    <location>
        <begin position="25"/>
        <end position="104"/>
    </location>
</feature>
<keyword evidence="9" id="KW-0464">Manganese</keyword>
<evidence type="ECO:0000256" key="4">
    <source>
        <dbReference type="ARBA" id="ARBA00022722"/>
    </source>
</evidence>
<evidence type="ECO:0000256" key="9">
    <source>
        <dbReference type="ARBA" id="ARBA00023211"/>
    </source>
</evidence>
<feature type="compositionally biased region" description="Acidic residues" evidence="11">
    <location>
        <begin position="28"/>
        <end position="48"/>
    </location>
</feature>
<organism evidence="13 14">
    <name type="scientific">Skeletonema marinoi</name>
    <dbReference type="NCBI Taxonomy" id="267567"/>
    <lineage>
        <taxon>Eukaryota</taxon>
        <taxon>Sar</taxon>
        <taxon>Stramenopiles</taxon>
        <taxon>Ochrophyta</taxon>
        <taxon>Bacillariophyta</taxon>
        <taxon>Coscinodiscophyceae</taxon>
        <taxon>Thalassiosirophycidae</taxon>
        <taxon>Thalassiosirales</taxon>
        <taxon>Skeletonemataceae</taxon>
        <taxon>Skeletonema</taxon>
        <taxon>Skeletonema marinoi-dohrnii complex</taxon>
    </lineage>
</organism>
<keyword evidence="8" id="KW-0694">RNA-binding</keyword>
<dbReference type="Proteomes" id="UP001224775">
    <property type="component" value="Unassembled WGS sequence"/>
</dbReference>
<evidence type="ECO:0000256" key="11">
    <source>
        <dbReference type="SAM" id="MobiDB-lite"/>
    </source>
</evidence>
<comment type="caution">
    <text evidence="13">The sequence shown here is derived from an EMBL/GenBank/DDBJ whole genome shotgun (WGS) entry which is preliminary data.</text>
</comment>
<evidence type="ECO:0000259" key="12">
    <source>
        <dbReference type="PROSITE" id="PS51959"/>
    </source>
</evidence>
<keyword evidence="6" id="KW-0255">Endonuclease</keyword>
<dbReference type="InterPro" id="IPR037227">
    <property type="entry name" value="EndoU-like"/>
</dbReference>
<keyword evidence="7" id="KW-0378">Hydrolase</keyword>
<evidence type="ECO:0000256" key="8">
    <source>
        <dbReference type="ARBA" id="ARBA00022884"/>
    </source>
</evidence>
<keyword evidence="4" id="KW-0540">Nuclease</keyword>
<comment type="similarity">
    <text evidence="2">Belongs to the ENDOU family.</text>
</comment>
<evidence type="ECO:0000256" key="7">
    <source>
        <dbReference type="ARBA" id="ARBA00022801"/>
    </source>
</evidence>
<dbReference type="EC" id="4.6.1.-" evidence="13"/>
<keyword evidence="5" id="KW-0479">Metal-binding</keyword>
<evidence type="ECO:0000256" key="1">
    <source>
        <dbReference type="ARBA" id="ARBA00001936"/>
    </source>
</evidence>
<comment type="cofactor">
    <cofactor evidence="1">
        <name>Mn(2+)</name>
        <dbReference type="ChEBI" id="CHEBI:29035"/>
    </cofactor>
</comment>
<dbReference type="CDD" id="cd21159">
    <property type="entry name" value="XendoU"/>
    <property type="match status" value="1"/>
</dbReference>
<feature type="compositionally biased region" description="Polar residues" evidence="11">
    <location>
        <begin position="68"/>
        <end position="77"/>
    </location>
</feature>
<reference evidence="13" key="1">
    <citation type="submission" date="2023-06" db="EMBL/GenBank/DDBJ databases">
        <title>Survivors Of The Sea: Transcriptome response of Skeletonema marinoi to long-term dormancy.</title>
        <authorList>
            <person name="Pinder M.I.M."/>
            <person name="Kourtchenko O."/>
            <person name="Robertson E.K."/>
            <person name="Larsson T."/>
            <person name="Maumus F."/>
            <person name="Osuna-Cruz C.M."/>
            <person name="Vancaester E."/>
            <person name="Stenow R."/>
            <person name="Vandepoele K."/>
            <person name="Ploug H."/>
            <person name="Bruchert V."/>
            <person name="Godhe A."/>
            <person name="Topel M."/>
        </authorList>
    </citation>
    <scope>NUCLEOTIDE SEQUENCE</scope>
    <source>
        <strain evidence="13">R05AC</strain>
    </source>
</reference>
<protein>
    <submittedName>
        <fullName evidence="13">Poly(U)-specific endoribonuclease</fullName>
        <ecNumber evidence="13">4.6.1.-</ecNumber>
    </submittedName>
</protein>
<feature type="compositionally biased region" description="Low complexity" evidence="11">
    <location>
        <begin position="78"/>
        <end position="94"/>
    </location>
</feature>
<evidence type="ECO:0000256" key="2">
    <source>
        <dbReference type="ARBA" id="ARBA00010168"/>
    </source>
</evidence>
<accession>A0AAD9DBB8</accession>
<evidence type="ECO:0000313" key="13">
    <source>
        <dbReference type="EMBL" id="KAK1739545.1"/>
    </source>
</evidence>